<evidence type="ECO:0000256" key="1">
    <source>
        <dbReference type="SAM" id="MobiDB-lite"/>
    </source>
</evidence>
<accession>A0A1D3D4Z9</accession>
<feature type="region of interest" description="Disordered" evidence="1">
    <location>
        <begin position="103"/>
        <end position="124"/>
    </location>
</feature>
<keyword evidence="2" id="KW-1133">Transmembrane helix</keyword>
<protein>
    <submittedName>
        <fullName evidence="3">Uncharacterized protein</fullName>
    </submittedName>
</protein>
<evidence type="ECO:0000256" key="2">
    <source>
        <dbReference type="SAM" id="Phobius"/>
    </source>
</evidence>
<name>A0A1D3D4Z9_9EIME</name>
<dbReference type="AlphaFoldDB" id="A0A1D3D4Z9"/>
<feature type="transmembrane region" description="Helical" evidence="2">
    <location>
        <begin position="27"/>
        <end position="49"/>
    </location>
</feature>
<evidence type="ECO:0000313" key="4">
    <source>
        <dbReference type="Proteomes" id="UP000095192"/>
    </source>
</evidence>
<keyword evidence="4" id="KW-1185">Reference proteome</keyword>
<dbReference type="InParanoid" id="A0A1D3D4Z9"/>
<dbReference type="Proteomes" id="UP000095192">
    <property type="component" value="Unassembled WGS sequence"/>
</dbReference>
<dbReference type="VEuPathDB" id="ToxoDB:cyc_00919"/>
<dbReference type="EMBL" id="JROU02000705">
    <property type="protein sequence ID" value="OEH78508.1"/>
    <property type="molecule type" value="Genomic_DNA"/>
</dbReference>
<keyword evidence="2" id="KW-0472">Membrane</keyword>
<proteinExistence type="predicted"/>
<comment type="caution">
    <text evidence="3">The sequence shown here is derived from an EMBL/GenBank/DDBJ whole genome shotgun (WGS) entry which is preliminary data.</text>
</comment>
<reference evidence="3 4" key="1">
    <citation type="journal article" date="2016" name="BMC Genomics">
        <title>Comparative genomics reveals Cyclospora cayetanensis possesses coccidia-like metabolism and invasion components but unique surface antigens.</title>
        <authorList>
            <person name="Liu S."/>
            <person name="Wang L."/>
            <person name="Zheng H."/>
            <person name="Xu Z."/>
            <person name="Roellig D.M."/>
            <person name="Li N."/>
            <person name="Frace M.A."/>
            <person name="Tang K."/>
            <person name="Arrowood M.J."/>
            <person name="Moss D.M."/>
            <person name="Zhang L."/>
            <person name="Feng Y."/>
            <person name="Xiao L."/>
        </authorList>
    </citation>
    <scope>NUCLEOTIDE SEQUENCE [LARGE SCALE GENOMIC DNA]</scope>
    <source>
        <strain evidence="3 4">CHN_HEN01</strain>
    </source>
</reference>
<organism evidence="3 4">
    <name type="scientific">Cyclospora cayetanensis</name>
    <dbReference type="NCBI Taxonomy" id="88456"/>
    <lineage>
        <taxon>Eukaryota</taxon>
        <taxon>Sar</taxon>
        <taxon>Alveolata</taxon>
        <taxon>Apicomplexa</taxon>
        <taxon>Conoidasida</taxon>
        <taxon>Coccidia</taxon>
        <taxon>Eucoccidiorida</taxon>
        <taxon>Eimeriorina</taxon>
        <taxon>Eimeriidae</taxon>
        <taxon>Cyclospora</taxon>
    </lineage>
</organism>
<gene>
    <name evidence="3" type="ORF">cyc_00919</name>
</gene>
<sequence>MYEERALECLPHLEEQRRGNGGRACPLLQQLSIVLLVCIFLFNTGGLVLEAGWHLLSIFSFCSQVSLAVASLALIALEAPSLSESGGTGGLREGLNGMPFSGNEENNPFGIPQGEIQEGDDPIHTPRSASLLERGVLACVLVGLFEVSLHFIGWGERDAVKALAGGATFAKARGWQYVRSSDFRSPEIISQEESIGAGDAALLPQPQLLLPQLPGAASESASAPIRYPESPQQPLHEPLLQFGSKALERAIAH</sequence>
<keyword evidence="2" id="KW-0812">Transmembrane</keyword>
<evidence type="ECO:0000313" key="3">
    <source>
        <dbReference type="EMBL" id="OEH78508.1"/>
    </source>
</evidence>